<dbReference type="CDD" id="cd01129">
    <property type="entry name" value="PulE-GspE-like"/>
    <property type="match status" value="1"/>
</dbReference>
<dbReference type="eggNOG" id="COG2804">
    <property type="taxonomic scope" value="Bacteria"/>
</dbReference>
<keyword evidence="6" id="KW-1185">Reference proteome</keyword>
<dbReference type="Gene3D" id="3.40.50.300">
    <property type="entry name" value="P-loop containing nucleotide triphosphate hydrolases"/>
    <property type="match status" value="1"/>
</dbReference>
<protein>
    <recommendedName>
        <fullName evidence="4">Bacterial type II secretion system protein E domain-containing protein</fullName>
    </recommendedName>
</protein>
<dbReference type="AlphaFoldDB" id="H3NHU6"/>
<evidence type="ECO:0000256" key="3">
    <source>
        <dbReference type="ARBA" id="ARBA00022840"/>
    </source>
</evidence>
<dbReference type="GO" id="GO:0016887">
    <property type="term" value="F:ATP hydrolysis activity"/>
    <property type="evidence" value="ECO:0007669"/>
    <property type="project" value="TreeGrafter"/>
</dbReference>
<dbReference type="OrthoDB" id="9808272at2"/>
<dbReference type="InterPro" id="IPR047667">
    <property type="entry name" value="ATPase_ComGA"/>
</dbReference>
<gene>
    <name evidence="5" type="ORF">HMPREF9708_00374</name>
</gene>
<organism evidence="5 6">
    <name type="scientific">Facklamia languida CCUG 37842</name>
    <dbReference type="NCBI Taxonomy" id="883113"/>
    <lineage>
        <taxon>Bacteria</taxon>
        <taxon>Bacillati</taxon>
        <taxon>Bacillota</taxon>
        <taxon>Bacilli</taxon>
        <taxon>Lactobacillales</taxon>
        <taxon>Aerococcaceae</taxon>
        <taxon>Facklamia</taxon>
    </lineage>
</organism>
<evidence type="ECO:0000313" key="6">
    <source>
        <dbReference type="Proteomes" id="UP000006190"/>
    </source>
</evidence>
<dbReference type="EMBL" id="AGEG01000003">
    <property type="protein sequence ID" value="EHR37745.1"/>
    <property type="molecule type" value="Genomic_DNA"/>
</dbReference>
<dbReference type="Gene3D" id="3.30.450.90">
    <property type="match status" value="1"/>
</dbReference>
<comment type="caution">
    <text evidence="5">The sequence shown here is derived from an EMBL/GenBank/DDBJ whole genome shotgun (WGS) entry which is preliminary data.</text>
</comment>
<evidence type="ECO:0000256" key="2">
    <source>
        <dbReference type="ARBA" id="ARBA00022741"/>
    </source>
</evidence>
<dbReference type="InterPro" id="IPR001482">
    <property type="entry name" value="T2SS/T4SS_dom"/>
</dbReference>
<dbReference type="PANTHER" id="PTHR30258:SF2">
    <property type="entry name" value="COMG OPERON PROTEIN 1"/>
    <property type="match status" value="1"/>
</dbReference>
<dbReference type="GO" id="GO:0005886">
    <property type="term" value="C:plasma membrane"/>
    <property type="evidence" value="ECO:0007669"/>
    <property type="project" value="TreeGrafter"/>
</dbReference>
<keyword evidence="3" id="KW-0067">ATP-binding</keyword>
<dbReference type="PATRIC" id="fig|883113.3.peg.378"/>
<dbReference type="Pfam" id="PF00437">
    <property type="entry name" value="T2SSE"/>
    <property type="match status" value="1"/>
</dbReference>
<dbReference type="RefSeq" id="WP_006308321.1">
    <property type="nucleotide sequence ID" value="NZ_JH601133.1"/>
</dbReference>
<accession>H3NHU6</accession>
<dbReference type="HOGENOM" id="CLU_013446_3_1_9"/>
<comment type="similarity">
    <text evidence="1">Belongs to the GSP E family.</text>
</comment>
<sequence length="359" mass="40662">MIEEASQALIAQAFNQQASDIHFIPHQNTYQVYLRINGQLSLWGERPLEWGRRVIAHLKFLANLDVGERRQPQSGACEVTINQGGGSTAQKVELRLSTITDVHLNESLVIRLIFGKLHQAKIIQTYFPQDLLILRRLVRRKSGLVLIAGPVGSGKTTTIYQLLRERIDQEVLQVITMEDPVEIKEPRFLQTQVNEKANISYDLLIKSALRHHPDVLFIGEIRDEETARMTIRGALTGHLMIATLHAKDTLGVLGRLQELNISQHQLSQTLIGIISQRLVPRHCPQCQQSSLSQCPHLSKHYKQAVLFEILTGSPLKKALIGLSDNLDLSESIPPLNKRLRKVWAYGYIGTQTYHHFEII</sequence>
<proteinExistence type="inferred from homology"/>
<dbReference type="InterPro" id="IPR027417">
    <property type="entry name" value="P-loop_NTPase"/>
</dbReference>
<dbReference type="SUPFAM" id="SSF52540">
    <property type="entry name" value="P-loop containing nucleoside triphosphate hydrolases"/>
    <property type="match status" value="1"/>
</dbReference>
<name>H3NHU6_9LACT</name>
<dbReference type="STRING" id="883113.HMPREF9708_00374"/>
<evidence type="ECO:0000259" key="4">
    <source>
        <dbReference type="Pfam" id="PF00437"/>
    </source>
</evidence>
<feature type="domain" description="Bacterial type II secretion system protein E" evidence="4">
    <location>
        <begin position="2"/>
        <end position="294"/>
    </location>
</feature>
<dbReference type="GO" id="GO:0005524">
    <property type="term" value="F:ATP binding"/>
    <property type="evidence" value="ECO:0007669"/>
    <property type="project" value="UniProtKB-KW"/>
</dbReference>
<dbReference type="NCBIfam" id="NF041000">
    <property type="entry name" value="ATPase_ComGA"/>
    <property type="match status" value="1"/>
</dbReference>
<dbReference type="PANTHER" id="PTHR30258">
    <property type="entry name" value="TYPE II SECRETION SYSTEM PROTEIN GSPE-RELATED"/>
    <property type="match status" value="1"/>
</dbReference>
<reference evidence="5 6" key="1">
    <citation type="submission" date="2012-01" db="EMBL/GenBank/DDBJ databases">
        <title>The Genome Sequence of Facklamia languida CCUG 37842.</title>
        <authorList>
            <consortium name="The Broad Institute Genome Sequencing Platform"/>
            <person name="Earl A."/>
            <person name="Ward D."/>
            <person name="Feldgarden M."/>
            <person name="Gevers D."/>
            <person name="Huys G."/>
            <person name="Young S.K."/>
            <person name="Zeng Q."/>
            <person name="Gargeya S."/>
            <person name="Fitzgerald M."/>
            <person name="Haas B."/>
            <person name="Abouelleil A."/>
            <person name="Alvarado L."/>
            <person name="Arachchi H.M."/>
            <person name="Berlin A."/>
            <person name="Chapman S.B."/>
            <person name="Gearin G."/>
            <person name="Goldberg J."/>
            <person name="Griggs A."/>
            <person name="Gujja S."/>
            <person name="Hansen M."/>
            <person name="Heiman D."/>
            <person name="Howarth C."/>
            <person name="Larimer J."/>
            <person name="Lui A."/>
            <person name="MacDonald P.J.P."/>
            <person name="McCowen C."/>
            <person name="Montmayeur A."/>
            <person name="Murphy C."/>
            <person name="Neiman D."/>
            <person name="Pearson M."/>
            <person name="Priest M."/>
            <person name="Roberts A."/>
            <person name="Saif S."/>
            <person name="Shea T."/>
            <person name="Sisk P."/>
            <person name="Stolte C."/>
            <person name="Sykes S."/>
            <person name="Wortman J."/>
            <person name="Nusbaum C."/>
            <person name="Birren B."/>
        </authorList>
    </citation>
    <scope>NUCLEOTIDE SEQUENCE [LARGE SCALE GENOMIC DNA]</scope>
    <source>
        <strain evidence="5 6">CCUG 37842</strain>
    </source>
</reference>
<evidence type="ECO:0000313" key="5">
    <source>
        <dbReference type="EMBL" id="EHR37745.1"/>
    </source>
</evidence>
<dbReference type="Proteomes" id="UP000006190">
    <property type="component" value="Unassembled WGS sequence"/>
</dbReference>
<evidence type="ECO:0000256" key="1">
    <source>
        <dbReference type="ARBA" id="ARBA00006611"/>
    </source>
</evidence>
<keyword evidence="2" id="KW-0547">Nucleotide-binding</keyword>